<evidence type="ECO:0000256" key="3">
    <source>
        <dbReference type="ARBA" id="ARBA00022517"/>
    </source>
</evidence>
<dbReference type="GO" id="GO:0032040">
    <property type="term" value="C:small-subunit processome"/>
    <property type="evidence" value="ECO:0007669"/>
    <property type="project" value="TreeGrafter"/>
</dbReference>
<evidence type="ECO:0000256" key="4">
    <source>
        <dbReference type="ARBA" id="ARBA00022552"/>
    </source>
</evidence>
<evidence type="ECO:0000256" key="5">
    <source>
        <dbReference type="ARBA" id="ARBA00022884"/>
    </source>
</evidence>
<dbReference type="Pfam" id="PF17903">
    <property type="entry name" value="KH_KRR1_1st"/>
    <property type="match status" value="1"/>
</dbReference>
<comment type="similarity">
    <text evidence="2">Belongs to the KRR1 family.</text>
</comment>
<gene>
    <name evidence="12" type="ORF">TSPGSL018_878</name>
</gene>
<sequence length="188" mass="21180">MAANPAREDPATGGQASVSEGKKGKYRKDKPWDHDGIDHWSIPKFTKEDNLGGPFAEESSFATLFPKYREQYLREVWPAVTKALSEHGVACELNLVEGSMTVRTTRKTYDPFIIIKARDLIKLLSRSVPAPQALKILEDDIVCDIIKIGNIIRNKEKFVKRRQRLIGPNGSTLKALELLTECYILVQV</sequence>
<dbReference type="InterPro" id="IPR048550">
    <property type="entry name" value="KRR1-like_KH1_euk"/>
</dbReference>
<reference evidence="12" key="1">
    <citation type="submission" date="2014-05" db="EMBL/GenBank/DDBJ databases">
        <title>The transcriptome of the halophilic microalga Tetraselmis sp. GSL018 isolated from the Great Salt Lake, Utah.</title>
        <authorList>
            <person name="Jinkerson R.E."/>
            <person name="D'Adamo S."/>
            <person name="Posewitz M.C."/>
        </authorList>
    </citation>
    <scope>NUCLEOTIDE SEQUENCE</scope>
    <source>
        <strain evidence="12">GSL018</strain>
    </source>
</reference>
<dbReference type="InterPro" id="IPR024166">
    <property type="entry name" value="rRNA_assembly_KRR1"/>
</dbReference>
<dbReference type="FunFam" id="3.30.1370.10:FF:000014">
    <property type="entry name" value="KRR1 small subunit processome component"/>
    <property type="match status" value="1"/>
</dbReference>
<feature type="domain" description="KRR1 small subunit processome component second KH" evidence="11">
    <location>
        <begin position="142"/>
        <end position="187"/>
    </location>
</feature>
<keyword evidence="5" id="KW-0694">RNA-binding</keyword>
<evidence type="ECO:0000256" key="1">
    <source>
        <dbReference type="ARBA" id="ARBA00004604"/>
    </source>
</evidence>
<dbReference type="GO" id="GO:0006364">
    <property type="term" value="P:rRNA processing"/>
    <property type="evidence" value="ECO:0007669"/>
    <property type="project" value="UniProtKB-KW"/>
</dbReference>
<evidence type="ECO:0000256" key="7">
    <source>
        <dbReference type="ARBA" id="ARBA00023274"/>
    </source>
</evidence>
<dbReference type="Pfam" id="PF21800">
    <property type="entry name" value="KH_KRR1_2nd"/>
    <property type="match status" value="1"/>
</dbReference>
<organism evidence="12">
    <name type="scientific">Tetraselmis sp. GSL018</name>
    <dbReference type="NCBI Taxonomy" id="582737"/>
    <lineage>
        <taxon>Eukaryota</taxon>
        <taxon>Viridiplantae</taxon>
        <taxon>Chlorophyta</taxon>
        <taxon>core chlorophytes</taxon>
        <taxon>Chlorodendrophyceae</taxon>
        <taxon>Chlorodendrales</taxon>
        <taxon>Chlorodendraceae</taxon>
        <taxon>Tetraselmis</taxon>
    </lineage>
</organism>
<evidence type="ECO:0000259" key="10">
    <source>
        <dbReference type="Pfam" id="PF17903"/>
    </source>
</evidence>
<evidence type="ECO:0000256" key="8">
    <source>
        <dbReference type="ARBA" id="ARBA00032993"/>
    </source>
</evidence>
<dbReference type="InterPro" id="IPR041174">
    <property type="entry name" value="KRR1-like_KH1"/>
</dbReference>
<keyword evidence="6" id="KW-0539">Nucleus</keyword>
<feature type="domain" description="KRR1 small subunit processome component first KH" evidence="10">
    <location>
        <begin position="59"/>
        <end position="139"/>
    </location>
</feature>
<keyword evidence="4" id="KW-0698">rRNA processing</keyword>
<evidence type="ECO:0000313" key="12">
    <source>
        <dbReference type="EMBL" id="JAC71916.1"/>
    </source>
</evidence>
<dbReference type="SUPFAM" id="SSF54791">
    <property type="entry name" value="Eukaryotic type KH-domain (KH-domain type I)"/>
    <property type="match status" value="1"/>
</dbReference>
<evidence type="ECO:0000256" key="9">
    <source>
        <dbReference type="SAM" id="MobiDB-lite"/>
    </source>
</evidence>
<dbReference type="Gene3D" id="3.30.1370.10">
    <property type="entry name" value="K Homology domain, type 1"/>
    <property type="match status" value="2"/>
</dbReference>
<dbReference type="InterPro" id="IPR048548">
    <property type="entry name" value="KRR1-like_KH2"/>
</dbReference>
<evidence type="ECO:0000256" key="6">
    <source>
        <dbReference type="ARBA" id="ARBA00023242"/>
    </source>
</evidence>
<protein>
    <recommendedName>
        <fullName evidence="8">KRR-R motif-containing protein 1</fullName>
    </recommendedName>
</protein>
<keyword evidence="3" id="KW-0690">Ribosome biogenesis</keyword>
<evidence type="ECO:0000256" key="2">
    <source>
        <dbReference type="ARBA" id="ARBA00009344"/>
    </source>
</evidence>
<keyword evidence="7" id="KW-0687">Ribonucleoprotein</keyword>
<accession>A0A061RMY9</accession>
<dbReference type="AlphaFoldDB" id="A0A061RMY9"/>
<comment type="subcellular location">
    <subcellularLocation>
        <location evidence="1">Nucleus</location>
        <location evidence="1">Nucleolus</location>
    </subcellularLocation>
</comment>
<dbReference type="InterPro" id="IPR036612">
    <property type="entry name" value="KH_dom_type_1_sf"/>
</dbReference>
<name>A0A061RMY9_9CHLO</name>
<feature type="region of interest" description="Disordered" evidence="9">
    <location>
        <begin position="1"/>
        <end position="32"/>
    </location>
</feature>
<dbReference type="GO" id="GO:0003723">
    <property type="term" value="F:RNA binding"/>
    <property type="evidence" value="ECO:0007669"/>
    <property type="project" value="UniProtKB-KW"/>
</dbReference>
<proteinExistence type="inferred from homology"/>
<dbReference type="CDD" id="cd22393">
    <property type="entry name" value="KH-I_KRR1_rpt1"/>
    <property type="match status" value="1"/>
</dbReference>
<dbReference type="EMBL" id="GBEZ01014134">
    <property type="protein sequence ID" value="JAC71916.1"/>
    <property type="molecule type" value="Transcribed_RNA"/>
</dbReference>
<dbReference type="PANTHER" id="PTHR12581:SF0">
    <property type="entry name" value="KRR1 SMALL SUBUNIT PROCESSOME COMPONENT HOMOLOG"/>
    <property type="match status" value="1"/>
</dbReference>
<dbReference type="PANTHER" id="PTHR12581">
    <property type="entry name" value="HIV-1 REV BINDING PROTEIN 2, 3"/>
    <property type="match status" value="1"/>
</dbReference>
<evidence type="ECO:0000259" key="11">
    <source>
        <dbReference type="Pfam" id="PF21800"/>
    </source>
</evidence>
<feature type="compositionally biased region" description="Basic and acidic residues" evidence="9">
    <location>
        <begin position="1"/>
        <end position="10"/>
    </location>
</feature>